<accession>A0A4W5KRJ9</accession>
<dbReference type="GeneTree" id="ENSGT00960000191967"/>
<evidence type="ECO:0000313" key="2">
    <source>
        <dbReference type="Proteomes" id="UP000314982"/>
    </source>
</evidence>
<evidence type="ECO:0000313" key="1">
    <source>
        <dbReference type="Ensembl" id="ENSHHUP00000019207.1"/>
    </source>
</evidence>
<protein>
    <submittedName>
        <fullName evidence="1">Uncharacterized protein</fullName>
    </submittedName>
</protein>
<dbReference type="Proteomes" id="UP000314982">
    <property type="component" value="Unassembled WGS sequence"/>
</dbReference>
<keyword evidence="2" id="KW-1185">Reference proteome</keyword>
<proteinExistence type="predicted"/>
<reference evidence="1" key="2">
    <citation type="submission" date="2025-08" db="UniProtKB">
        <authorList>
            <consortium name="Ensembl"/>
        </authorList>
    </citation>
    <scope>IDENTIFICATION</scope>
</reference>
<dbReference type="STRING" id="62062.ENSHHUP00000019207"/>
<reference evidence="1" key="3">
    <citation type="submission" date="2025-09" db="UniProtKB">
        <authorList>
            <consortium name="Ensembl"/>
        </authorList>
    </citation>
    <scope>IDENTIFICATION</scope>
</reference>
<name>A0A4W5KRJ9_9TELE</name>
<sequence length="91" mass="10184">MALVGVRASYHRILNQIELLLPGKLRPIYNHPAGKDLINITASGPTNLAVSVSLSSWCLLIHVSSWCLLIHVKKSPHLQNTLSQYLENEMR</sequence>
<reference evidence="2" key="1">
    <citation type="submission" date="2018-06" db="EMBL/GenBank/DDBJ databases">
        <title>Genome assembly of Danube salmon.</title>
        <authorList>
            <person name="Macqueen D.J."/>
            <person name="Gundappa M.K."/>
        </authorList>
    </citation>
    <scope>NUCLEOTIDE SEQUENCE [LARGE SCALE GENOMIC DNA]</scope>
</reference>
<dbReference type="Ensembl" id="ENSHHUT00000019908.1">
    <property type="protein sequence ID" value="ENSHHUP00000019207.1"/>
    <property type="gene ID" value="ENSHHUG00000012000.1"/>
</dbReference>
<organism evidence="1 2">
    <name type="scientific">Hucho hucho</name>
    <name type="common">huchen</name>
    <dbReference type="NCBI Taxonomy" id="62062"/>
    <lineage>
        <taxon>Eukaryota</taxon>
        <taxon>Metazoa</taxon>
        <taxon>Chordata</taxon>
        <taxon>Craniata</taxon>
        <taxon>Vertebrata</taxon>
        <taxon>Euteleostomi</taxon>
        <taxon>Actinopterygii</taxon>
        <taxon>Neopterygii</taxon>
        <taxon>Teleostei</taxon>
        <taxon>Protacanthopterygii</taxon>
        <taxon>Salmoniformes</taxon>
        <taxon>Salmonidae</taxon>
        <taxon>Salmoninae</taxon>
        <taxon>Hucho</taxon>
    </lineage>
</organism>
<dbReference type="AlphaFoldDB" id="A0A4W5KRJ9"/>